<keyword evidence="7 10" id="KW-0520">NAD</keyword>
<evidence type="ECO:0000259" key="11">
    <source>
        <dbReference type="Pfam" id="PF01370"/>
    </source>
</evidence>
<dbReference type="NCBIfam" id="NF007956">
    <property type="entry name" value="PRK10675.1"/>
    <property type="match status" value="1"/>
</dbReference>
<sequence length="331" mass="36093">MNILVTGGAGYIGSHTCVALLEAGHSVVVADNLCNSKFETIDNIKQITNKEVKFYNVDVTDEHAVNDIFSSNSLDGVIHFAGLKAVGESVEIPLDYYYNNIVSTMTLAKACKKFGVNRFVFSSSATVYGDNESPFVETMELLPTTNPYGETKAMSERILTDIAKAAPGFSVALLRYFNPVGAHESGLIGEAPNGIPNNLMPYVTQVANGKLEKLSIFGDDYPTIDGTGVRDYIHVLDLADGHVAALDHLEEGAHVYNLGTGRGTSVLELINAFEEANGVEIPYEITERRPGDIASCYADTSKAKRELGWSATRDKIAMCRDAWRFEKNFNQ</sequence>
<dbReference type="InterPro" id="IPR036291">
    <property type="entry name" value="NAD(P)-bd_dom_sf"/>
</dbReference>
<evidence type="ECO:0000256" key="4">
    <source>
        <dbReference type="ARBA" id="ARBA00007637"/>
    </source>
</evidence>
<keyword evidence="13" id="KW-1185">Reference proteome</keyword>
<evidence type="ECO:0000256" key="8">
    <source>
        <dbReference type="ARBA" id="ARBA00023144"/>
    </source>
</evidence>
<protein>
    <recommendedName>
        <fullName evidence="6 10">UDP-glucose 4-epimerase</fullName>
        <ecNumber evidence="5 10">5.1.3.2</ecNumber>
    </recommendedName>
</protein>
<dbReference type="SUPFAM" id="SSF51735">
    <property type="entry name" value="NAD(P)-binding Rossmann-fold domains"/>
    <property type="match status" value="1"/>
</dbReference>
<comment type="cofactor">
    <cofactor evidence="2 10">
        <name>NAD(+)</name>
        <dbReference type="ChEBI" id="CHEBI:57540"/>
    </cofactor>
</comment>
<dbReference type="PANTHER" id="PTHR43725">
    <property type="entry name" value="UDP-GLUCOSE 4-EPIMERASE"/>
    <property type="match status" value="1"/>
</dbReference>
<dbReference type="Gene3D" id="3.90.25.10">
    <property type="entry name" value="UDP-galactose 4-epimerase, domain 1"/>
    <property type="match status" value="1"/>
</dbReference>
<organism evidence="12 13">
    <name type="scientific">Rossellomorea oryzaecorticis</name>
    <dbReference type="NCBI Taxonomy" id="1396505"/>
    <lineage>
        <taxon>Bacteria</taxon>
        <taxon>Bacillati</taxon>
        <taxon>Bacillota</taxon>
        <taxon>Bacilli</taxon>
        <taxon>Bacillales</taxon>
        <taxon>Bacillaceae</taxon>
        <taxon>Rossellomorea</taxon>
    </lineage>
</organism>
<dbReference type="EC" id="5.1.3.2" evidence="5 10"/>
<dbReference type="InterPro" id="IPR005886">
    <property type="entry name" value="UDP_G4E"/>
</dbReference>
<dbReference type="PRINTS" id="PR01713">
    <property type="entry name" value="NUCEPIMERASE"/>
</dbReference>
<gene>
    <name evidence="12" type="primary">galE</name>
    <name evidence="12" type="ORF">AAEO50_01010</name>
</gene>
<dbReference type="GO" id="GO:0003978">
    <property type="term" value="F:UDP-glucose 4-epimerase activity"/>
    <property type="evidence" value="ECO:0007669"/>
    <property type="project" value="UniProtKB-EC"/>
</dbReference>
<dbReference type="NCBIfam" id="TIGR01179">
    <property type="entry name" value="galE"/>
    <property type="match status" value="1"/>
</dbReference>
<comment type="similarity">
    <text evidence="4 10">Belongs to the NAD(P)-dependent epimerase/dehydratase family.</text>
</comment>
<comment type="pathway">
    <text evidence="3 10">Carbohydrate metabolism; galactose metabolism.</text>
</comment>
<dbReference type="Gene3D" id="3.40.50.720">
    <property type="entry name" value="NAD(P)-binding Rossmann-like Domain"/>
    <property type="match status" value="1"/>
</dbReference>
<dbReference type="Pfam" id="PF01370">
    <property type="entry name" value="Epimerase"/>
    <property type="match status" value="1"/>
</dbReference>
<evidence type="ECO:0000256" key="7">
    <source>
        <dbReference type="ARBA" id="ARBA00023027"/>
    </source>
</evidence>
<proteinExistence type="inferred from homology"/>
<evidence type="ECO:0000256" key="6">
    <source>
        <dbReference type="ARBA" id="ARBA00018569"/>
    </source>
</evidence>
<reference evidence="12 13" key="1">
    <citation type="submission" date="2024-04" db="EMBL/GenBank/DDBJ databases">
        <title>Bacillus oryzaecorticis sp. nov., a moderately halophilic bacterium isolated from rice husks.</title>
        <authorList>
            <person name="Zhu H.-S."/>
        </authorList>
    </citation>
    <scope>NUCLEOTIDE SEQUENCE [LARGE SCALE GENOMIC DNA]</scope>
    <source>
        <strain evidence="12 13">ZC255</strain>
    </source>
</reference>
<evidence type="ECO:0000313" key="12">
    <source>
        <dbReference type="EMBL" id="MEL3970848.1"/>
    </source>
</evidence>
<dbReference type="InterPro" id="IPR001509">
    <property type="entry name" value="Epimerase_deHydtase"/>
</dbReference>
<evidence type="ECO:0000256" key="1">
    <source>
        <dbReference type="ARBA" id="ARBA00000083"/>
    </source>
</evidence>
<dbReference type="EMBL" id="JBBYAF010000001">
    <property type="protein sequence ID" value="MEL3970848.1"/>
    <property type="molecule type" value="Genomic_DNA"/>
</dbReference>
<dbReference type="RefSeq" id="WP_341979460.1">
    <property type="nucleotide sequence ID" value="NZ_JBBYAF010000001.1"/>
</dbReference>
<dbReference type="Proteomes" id="UP001389717">
    <property type="component" value="Unassembled WGS sequence"/>
</dbReference>
<dbReference type="CDD" id="cd05247">
    <property type="entry name" value="UDP_G4E_1_SDR_e"/>
    <property type="match status" value="1"/>
</dbReference>
<dbReference type="PANTHER" id="PTHR43725:SF47">
    <property type="entry name" value="UDP-GLUCOSE 4-EPIMERASE"/>
    <property type="match status" value="1"/>
</dbReference>
<keyword evidence="8" id="KW-0299">Galactose metabolism</keyword>
<evidence type="ECO:0000256" key="5">
    <source>
        <dbReference type="ARBA" id="ARBA00013189"/>
    </source>
</evidence>
<name>A0ABU9K7B2_9BACI</name>
<comment type="subunit">
    <text evidence="10">Homodimer.</text>
</comment>
<comment type="catalytic activity">
    <reaction evidence="1 10">
        <text>UDP-alpha-D-glucose = UDP-alpha-D-galactose</text>
        <dbReference type="Rhea" id="RHEA:22168"/>
        <dbReference type="ChEBI" id="CHEBI:58885"/>
        <dbReference type="ChEBI" id="CHEBI:66914"/>
        <dbReference type="EC" id="5.1.3.2"/>
    </reaction>
</comment>
<evidence type="ECO:0000256" key="3">
    <source>
        <dbReference type="ARBA" id="ARBA00004947"/>
    </source>
</evidence>
<evidence type="ECO:0000256" key="2">
    <source>
        <dbReference type="ARBA" id="ARBA00001911"/>
    </source>
</evidence>
<evidence type="ECO:0000256" key="10">
    <source>
        <dbReference type="RuleBase" id="RU366046"/>
    </source>
</evidence>
<evidence type="ECO:0000256" key="9">
    <source>
        <dbReference type="ARBA" id="ARBA00023235"/>
    </source>
</evidence>
<evidence type="ECO:0000313" key="13">
    <source>
        <dbReference type="Proteomes" id="UP001389717"/>
    </source>
</evidence>
<accession>A0ABU9K7B2</accession>
<comment type="caution">
    <text evidence="12">The sequence shown here is derived from an EMBL/GenBank/DDBJ whole genome shotgun (WGS) entry which is preliminary data.</text>
</comment>
<keyword evidence="9 10" id="KW-0413">Isomerase</keyword>
<keyword evidence="10" id="KW-0119">Carbohydrate metabolism</keyword>
<feature type="domain" description="NAD-dependent epimerase/dehydratase" evidence="11">
    <location>
        <begin position="3"/>
        <end position="259"/>
    </location>
</feature>